<feature type="compositionally biased region" description="Polar residues" evidence="1">
    <location>
        <begin position="86"/>
        <end position="99"/>
    </location>
</feature>
<dbReference type="RefSeq" id="WP_135207233.1">
    <property type="nucleotide sequence ID" value="NZ_SPVF01000137.1"/>
</dbReference>
<proteinExistence type="predicted"/>
<dbReference type="Proteomes" id="UP000298438">
    <property type="component" value="Unassembled WGS sequence"/>
</dbReference>
<evidence type="ECO:0000313" key="3">
    <source>
        <dbReference type="Proteomes" id="UP000298438"/>
    </source>
</evidence>
<dbReference type="EMBL" id="SPVF01000137">
    <property type="protein sequence ID" value="TFW20058.1"/>
    <property type="molecule type" value="Genomic_DNA"/>
</dbReference>
<accession>A0A4Y9SC48</accession>
<organism evidence="2 3">
    <name type="scientific">Zemynaea arenosa</name>
    <dbReference type="NCBI Taxonomy" id="2561931"/>
    <lineage>
        <taxon>Bacteria</taxon>
        <taxon>Pseudomonadati</taxon>
        <taxon>Pseudomonadota</taxon>
        <taxon>Betaproteobacteria</taxon>
        <taxon>Burkholderiales</taxon>
        <taxon>Oxalobacteraceae</taxon>
        <taxon>Telluria group</taxon>
        <taxon>Zemynaea</taxon>
    </lineage>
</organism>
<protein>
    <submittedName>
        <fullName evidence="2">Uncharacterized protein</fullName>
    </submittedName>
</protein>
<dbReference type="OrthoDB" id="1144299at2"/>
<keyword evidence="3" id="KW-1185">Reference proteome</keyword>
<feature type="region of interest" description="Disordered" evidence="1">
    <location>
        <begin position="86"/>
        <end position="106"/>
    </location>
</feature>
<evidence type="ECO:0000256" key="1">
    <source>
        <dbReference type="SAM" id="MobiDB-lite"/>
    </source>
</evidence>
<name>A0A4Y9SC48_9BURK</name>
<reference evidence="2 3" key="1">
    <citation type="submission" date="2019-03" db="EMBL/GenBank/DDBJ databases">
        <title>Draft Genome Sequence of Massilia arenosa sp. nov., a Novel Massilia Species Isolated from a Sandy-loam Maize Soil.</title>
        <authorList>
            <person name="Raths R."/>
            <person name="Peta V."/>
            <person name="Bucking H."/>
        </authorList>
    </citation>
    <scope>NUCLEOTIDE SEQUENCE [LARGE SCALE GENOMIC DNA]</scope>
    <source>
        <strain evidence="2 3">MC02</strain>
    </source>
</reference>
<sequence>MPRTEYWTEFHSTWRHAPLAYWVHVEQDGQHWSVAERYEPPAPLPIPHKGYAVLCVPFDEIVLQFSSSEQLLECIRVLSLTPLPTSRQLSNRRGTSNGPNGHWLSRLPARVKSPKNREKLVAALRGVVVSLVFPP</sequence>
<evidence type="ECO:0000313" key="2">
    <source>
        <dbReference type="EMBL" id="TFW20058.1"/>
    </source>
</evidence>
<comment type="caution">
    <text evidence="2">The sequence shown here is derived from an EMBL/GenBank/DDBJ whole genome shotgun (WGS) entry which is preliminary data.</text>
</comment>
<dbReference type="AlphaFoldDB" id="A0A4Y9SC48"/>
<gene>
    <name evidence="2" type="ORF">E4L96_10820</name>
</gene>